<comment type="caution">
    <text evidence="1">The sequence shown here is derived from an EMBL/GenBank/DDBJ whole genome shotgun (WGS) entry which is preliminary data.</text>
</comment>
<gene>
    <name evidence="1" type="ORF">ACFSDE_04220</name>
</gene>
<evidence type="ECO:0000313" key="1">
    <source>
        <dbReference type="EMBL" id="MFD1945985.1"/>
    </source>
</evidence>
<name>A0ABW4TJ41_9ACTN</name>
<accession>A0ABW4TJ41</accession>
<protein>
    <submittedName>
        <fullName evidence="1">Uncharacterized protein</fullName>
    </submittedName>
</protein>
<dbReference type="EMBL" id="JBHUGD010000001">
    <property type="protein sequence ID" value="MFD1945985.1"/>
    <property type="molecule type" value="Genomic_DNA"/>
</dbReference>
<sequence>MRRPAGSALVLLLALAGCSNSPEDVRADYCSSVRDQQERLSGILAEERPDALLRALPVFRELSGQAPRDVADDWTLLIEALEGLDEALVEADVDPGDYDAGDPPASVTGAQQRSIAEAADALTRPEVVAAYDGVKQQAVDVCNTPLFR</sequence>
<organism evidence="1 2">
    <name type="scientific">Nocardioides aestuarii</name>
    <dbReference type="NCBI Taxonomy" id="252231"/>
    <lineage>
        <taxon>Bacteria</taxon>
        <taxon>Bacillati</taxon>
        <taxon>Actinomycetota</taxon>
        <taxon>Actinomycetes</taxon>
        <taxon>Propionibacteriales</taxon>
        <taxon>Nocardioidaceae</taxon>
        <taxon>Nocardioides</taxon>
    </lineage>
</organism>
<proteinExistence type="predicted"/>
<dbReference type="Proteomes" id="UP001597351">
    <property type="component" value="Unassembled WGS sequence"/>
</dbReference>
<evidence type="ECO:0000313" key="2">
    <source>
        <dbReference type="Proteomes" id="UP001597351"/>
    </source>
</evidence>
<keyword evidence="2" id="KW-1185">Reference proteome</keyword>
<dbReference type="PROSITE" id="PS51257">
    <property type="entry name" value="PROKAR_LIPOPROTEIN"/>
    <property type="match status" value="1"/>
</dbReference>
<dbReference type="RefSeq" id="WP_343915102.1">
    <property type="nucleotide sequence ID" value="NZ_BAAAJT010000002.1"/>
</dbReference>
<reference evidence="2" key="1">
    <citation type="journal article" date="2019" name="Int. J. Syst. Evol. Microbiol.">
        <title>The Global Catalogue of Microorganisms (GCM) 10K type strain sequencing project: providing services to taxonomists for standard genome sequencing and annotation.</title>
        <authorList>
            <consortium name="The Broad Institute Genomics Platform"/>
            <consortium name="The Broad Institute Genome Sequencing Center for Infectious Disease"/>
            <person name="Wu L."/>
            <person name="Ma J."/>
        </authorList>
    </citation>
    <scope>NUCLEOTIDE SEQUENCE [LARGE SCALE GENOMIC DNA]</scope>
    <source>
        <strain evidence="2">CGMCC 1.12477</strain>
    </source>
</reference>